<comment type="caution">
    <text evidence="2">The sequence shown here is derived from an EMBL/GenBank/DDBJ whole genome shotgun (WGS) entry which is preliminary data.</text>
</comment>
<dbReference type="EMBL" id="WVTA01000014">
    <property type="protein sequence ID" value="KAK3202342.1"/>
    <property type="molecule type" value="Genomic_DNA"/>
</dbReference>
<sequence length="152" mass="16448">MPPKKTKSAAGPSSEESDDKPFHWSPENDRKLLLFMIGTTSFSGEDTERLAQHAFQGTTASAVKQRANKIRVEHRTLYEKYGWTAPDGKPAAKASSTPKGRKRAANTKDVDEDNAQASPTKKSKVGKAAESKGDDGPGNDLDGGIKNEDFEV</sequence>
<accession>A0AAN6RDA4</accession>
<name>A0AAN6RDA4_9PLEO</name>
<evidence type="ECO:0000313" key="2">
    <source>
        <dbReference type="EMBL" id="KAK3202342.1"/>
    </source>
</evidence>
<feature type="region of interest" description="Disordered" evidence="1">
    <location>
        <begin position="81"/>
        <end position="152"/>
    </location>
</feature>
<evidence type="ECO:0000256" key="1">
    <source>
        <dbReference type="SAM" id="MobiDB-lite"/>
    </source>
</evidence>
<evidence type="ECO:0000313" key="3">
    <source>
        <dbReference type="Proteomes" id="UP001280581"/>
    </source>
</evidence>
<keyword evidence="3" id="KW-1185">Reference proteome</keyword>
<reference evidence="2 3" key="1">
    <citation type="submission" date="2021-02" db="EMBL/GenBank/DDBJ databases">
        <title>Genome assembly of Pseudopithomyces chartarum.</title>
        <authorList>
            <person name="Jauregui R."/>
            <person name="Singh J."/>
            <person name="Voisey C."/>
        </authorList>
    </citation>
    <scope>NUCLEOTIDE SEQUENCE [LARGE SCALE GENOMIC DNA]</scope>
    <source>
        <strain evidence="2 3">AGR01</strain>
    </source>
</reference>
<gene>
    <name evidence="2" type="ORF">GRF29_161g864972</name>
</gene>
<protein>
    <submittedName>
        <fullName evidence="2">Uncharacterized protein</fullName>
    </submittedName>
</protein>
<proteinExistence type="predicted"/>
<feature type="compositionally biased region" description="Basic and acidic residues" evidence="1">
    <location>
        <begin position="143"/>
        <end position="152"/>
    </location>
</feature>
<feature type="region of interest" description="Disordered" evidence="1">
    <location>
        <begin position="1"/>
        <end position="28"/>
    </location>
</feature>
<organism evidence="2 3">
    <name type="scientific">Pseudopithomyces chartarum</name>
    <dbReference type="NCBI Taxonomy" id="1892770"/>
    <lineage>
        <taxon>Eukaryota</taxon>
        <taxon>Fungi</taxon>
        <taxon>Dikarya</taxon>
        <taxon>Ascomycota</taxon>
        <taxon>Pezizomycotina</taxon>
        <taxon>Dothideomycetes</taxon>
        <taxon>Pleosporomycetidae</taxon>
        <taxon>Pleosporales</taxon>
        <taxon>Massarineae</taxon>
        <taxon>Didymosphaeriaceae</taxon>
        <taxon>Pseudopithomyces</taxon>
    </lineage>
</organism>
<dbReference type="AlphaFoldDB" id="A0AAN6RDA4"/>
<feature type="compositionally biased region" description="Basic and acidic residues" evidence="1">
    <location>
        <begin position="19"/>
        <end position="28"/>
    </location>
</feature>
<dbReference type="Proteomes" id="UP001280581">
    <property type="component" value="Unassembled WGS sequence"/>
</dbReference>